<organism evidence="1 2">
    <name type="scientific">Pelagicoccus mobilis</name>
    <dbReference type="NCBI Taxonomy" id="415221"/>
    <lineage>
        <taxon>Bacteria</taxon>
        <taxon>Pseudomonadati</taxon>
        <taxon>Verrucomicrobiota</taxon>
        <taxon>Opitutia</taxon>
        <taxon>Puniceicoccales</taxon>
        <taxon>Pelagicoccaceae</taxon>
        <taxon>Pelagicoccus</taxon>
    </lineage>
</organism>
<evidence type="ECO:0000313" key="2">
    <source>
        <dbReference type="Proteomes" id="UP000617628"/>
    </source>
</evidence>
<dbReference type="AlphaFoldDB" id="A0A934S788"/>
<dbReference type="RefSeq" id="WP_200358904.1">
    <property type="nucleotide sequence ID" value="NZ_JAENIL010000075.1"/>
</dbReference>
<gene>
    <name evidence="1" type="ORF">JIN87_25180</name>
</gene>
<dbReference type="Proteomes" id="UP000617628">
    <property type="component" value="Unassembled WGS sequence"/>
</dbReference>
<evidence type="ECO:0000313" key="1">
    <source>
        <dbReference type="EMBL" id="MBK1880203.1"/>
    </source>
</evidence>
<protein>
    <submittedName>
        <fullName evidence="1">Uncharacterized protein</fullName>
    </submittedName>
</protein>
<comment type="caution">
    <text evidence="1">The sequence shown here is derived from an EMBL/GenBank/DDBJ whole genome shotgun (WGS) entry which is preliminary data.</text>
</comment>
<reference evidence="1" key="1">
    <citation type="submission" date="2021-01" db="EMBL/GenBank/DDBJ databases">
        <title>Modified the classification status of verrucomicrobia.</title>
        <authorList>
            <person name="Feng X."/>
        </authorList>
    </citation>
    <scope>NUCLEOTIDE SEQUENCE</scope>
    <source>
        <strain evidence="1">KCTC 13126</strain>
    </source>
</reference>
<dbReference type="EMBL" id="JAENIL010000075">
    <property type="protein sequence ID" value="MBK1880203.1"/>
    <property type="molecule type" value="Genomic_DNA"/>
</dbReference>
<accession>A0A934S788</accession>
<sequence>MKSREVQRILVAACPKPEHPKYFPWQTARICVLVGEDDREMAVEKAKTEIGRKYWQPKGAFEYATVKEDFIRECDTEEVVTAYEDARSGKIIFLEWFDQMPMAKKDAGMVFSAPKIGELFIDDVIESVGGKRLSTELTEKRSQKCADYLLSNVAIELKDIQSEGLLVKSRQEKLTSFLSSVVQEEGEFIDLSRDDLTDDEWRTYVDILGGPIKNQIKSAARQLKETRSRLGCLRCGVIFLNTGYLSIPSSLFASIVRRYCEKDTNQIDFSICISSRLLTNGFESELTFSFDPSDEDDTLIMRIREGFWKQVDSLMSDFAKNGFQQDRDTMGPLEPIAFSKDGVYFSTHVPRLQSELDEKWKGSPESR</sequence>
<name>A0A934S788_9BACT</name>
<proteinExistence type="predicted"/>
<keyword evidence="2" id="KW-1185">Reference proteome</keyword>